<accession>A0AAX4J935</accession>
<dbReference type="Proteomes" id="UP001334084">
    <property type="component" value="Chromosome 2"/>
</dbReference>
<protein>
    <submittedName>
        <fullName evidence="1">Uncharacterized protein</fullName>
    </submittedName>
</protein>
<dbReference type="RefSeq" id="XP_065328644.1">
    <property type="nucleotide sequence ID" value="XM_065472572.1"/>
</dbReference>
<sequence>MVQYILFIIGFGLGNDNSDFIPWRGWEDRPNHAIAIREPKNNDVNKLVTKYSGRRSLLSRKNSTIRPIKNNLKKTYHVEIIELLRFVNKTKHDVLLEKSTSENNNYYDRRIECFDSLLQQWENEKIEIKVMSKRYEFRDHDIYIKYRHNSIVSNRWIGNYNEILIKYLPMIKNEIEDASIQGSVKRLLLEILESISRAMIYFVKLETKYLNYKYDYKRIVIYYSLLIYRLPYLFDYFDLVGKFIEVYEKIIDQYIKKNLKSNDMMTNFITLSKKITYLTKHRNNYLLRIKNNLTFLKNIKEIN</sequence>
<evidence type="ECO:0000313" key="2">
    <source>
        <dbReference type="Proteomes" id="UP001334084"/>
    </source>
</evidence>
<dbReference type="EMBL" id="CP142727">
    <property type="protein sequence ID" value="WUR02499.1"/>
    <property type="molecule type" value="Genomic_DNA"/>
</dbReference>
<organism evidence="1 2">
    <name type="scientific">Vairimorpha necatrix</name>
    <dbReference type="NCBI Taxonomy" id="6039"/>
    <lineage>
        <taxon>Eukaryota</taxon>
        <taxon>Fungi</taxon>
        <taxon>Fungi incertae sedis</taxon>
        <taxon>Microsporidia</taxon>
        <taxon>Nosematidae</taxon>
        <taxon>Vairimorpha</taxon>
    </lineage>
</organism>
<dbReference type="GeneID" id="90540316"/>
<dbReference type="KEGG" id="vnx:VNE69_02026"/>
<keyword evidence="2" id="KW-1185">Reference proteome</keyword>
<name>A0AAX4J935_9MICR</name>
<reference evidence="1" key="1">
    <citation type="journal article" date="2024" name="BMC Genomics">
        <title>Functional annotation of a divergent genome using sequence and structure-based similarity.</title>
        <authorList>
            <person name="Svedberg D."/>
            <person name="Winiger R.R."/>
            <person name="Berg A."/>
            <person name="Sharma H."/>
            <person name="Tellgren-Roth C."/>
            <person name="Debrunner-Vossbrinck B.A."/>
            <person name="Vossbrinck C.R."/>
            <person name="Barandun J."/>
        </authorList>
    </citation>
    <scope>NUCLEOTIDE SEQUENCE</scope>
    <source>
        <strain evidence="1">Illinois isolate</strain>
    </source>
</reference>
<evidence type="ECO:0000313" key="1">
    <source>
        <dbReference type="EMBL" id="WUR02499.1"/>
    </source>
</evidence>
<gene>
    <name evidence="1" type="ORF">VNE69_02026</name>
</gene>
<dbReference type="AlphaFoldDB" id="A0AAX4J935"/>
<proteinExistence type="predicted"/>